<evidence type="ECO:0000313" key="2">
    <source>
        <dbReference type="EMBL" id="GHI14936.1"/>
    </source>
</evidence>
<keyword evidence="3" id="KW-1185">Reference proteome</keyword>
<proteinExistence type="predicted"/>
<name>A0ABQ3NQA3_STRVG</name>
<reference evidence="3" key="1">
    <citation type="submission" date="2020-09" db="EMBL/GenBank/DDBJ databases">
        <title>Whole genome shotgun sequence of Streptomyces cinnamonensis NBRC 15873.</title>
        <authorList>
            <person name="Komaki H."/>
            <person name="Tamura T."/>
        </authorList>
    </citation>
    <scope>NUCLEOTIDE SEQUENCE [LARGE SCALE GENOMIC DNA]</scope>
    <source>
        <strain evidence="3">NBRC 15873</strain>
    </source>
</reference>
<feature type="domain" description="DUF7824" evidence="1">
    <location>
        <begin position="551"/>
        <end position="624"/>
    </location>
</feature>
<gene>
    <name evidence="2" type="ORF">Scinn_43990</name>
</gene>
<evidence type="ECO:0000259" key="1">
    <source>
        <dbReference type="Pfam" id="PF25148"/>
    </source>
</evidence>
<dbReference type="GeneID" id="86951700"/>
<dbReference type="Pfam" id="PF25148">
    <property type="entry name" value="DUF7824"/>
    <property type="match status" value="1"/>
</dbReference>
<dbReference type="RefSeq" id="WP_191869882.1">
    <property type="nucleotide sequence ID" value="NZ_BMRU01000042.1"/>
</dbReference>
<protein>
    <recommendedName>
        <fullName evidence="1">DUF7824 domain-containing protein</fullName>
    </recommendedName>
</protein>
<evidence type="ECO:0000313" key="3">
    <source>
        <dbReference type="Proteomes" id="UP000660554"/>
    </source>
</evidence>
<comment type="caution">
    <text evidence="2">The sequence shown here is derived from an EMBL/GenBank/DDBJ whole genome shotgun (WGS) entry which is preliminary data.</text>
</comment>
<organism evidence="2 3">
    <name type="scientific">Streptomyces virginiae</name>
    <name type="common">Streptomyces cinnamonensis</name>
    <dbReference type="NCBI Taxonomy" id="1961"/>
    <lineage>
        <taxon>Bacteria</taxon>
        <taxon>Bacillati</taxon>
        <taxon>Actinomycetota</taxon>
        <taxon>Actinomycetes</taxon>
        <taxon>Kitasatosporales</taxon>
        <taxon>Streptomycetaceae</taxon>
        <taxon>Streptomyces</taxon>
    </lineage>
</organism>
<dbReference type="InterPro" id="IPR056726">
    <property type="entry name" value="DUF7824"/>
</dbReference>
<sequence>MNTLLDAVRTGRCTLVTHLITRLTDAERRAHLPELTALRAEIRTWDWSRRWDAEPTLRALHLAGAGCHTGPAAAASWIAARDLRDARPRDTAPLAALLASRAPAWRADVAHRLAARTATVDDDYPLIRALLDGTEAPAPTTDGFVHAWARATTTATDTTPTGRHRPRPRPRPLRVALREDPHTPHLVPHLFETAEPAPSLTWYDTPHTPGRWPAELAHLATEGTVERRTLIDGSINRLLRGGRTAHLAFYTDLLDVLDLTTDERAEHTADWIALAADAPSPTAGRAQQTLTALFEAGRLPADRLAEMSQAVLFRPEKKLVRAQLVLLGKALRRSGEDRSTLLPATAAAFGHPDTLLQEKALKLVAAHLRPGDDALRTDLAFEAEHLGPALRRTAAALLGAIADPTDPAGYEETLPAPPARRPLTTAGRSLAETAELVAALAKTNAATTEETETALDLLVRHTHQDRTALAAALLPALADRHWARQDTGHADPDHLSGPELLAAAVLGRLDPADLAPQRPINGRGFGQHCIHDALQRVTTARAREAALRVLTDPLPFLLATPTWDCGTLEPQDLITRLTAYARHGCVPAPADFAQALLRVRRDPHAAAQAEALATDEGRRLAAWLTADGAPAPHTRHVTDRGPRTWWGGQQDMPRRIVLELPEHQFIQKEFPAVFHPLGRPRTATGHCWHWRGQELAHLAVLPQDRETQAVWLLPDLTGCAIGEDRGAGEVLSRLAELGGPAGPALHLAVATALGARHTEDRLAAVDALLVLAATGELDTALLGRDLAELLRLGTVKPNRLADAARTAAATGAYATTWAVLAGALPAVLDDGPARGAGELLAVAADCVEHCGAGGPLPEGLAPAAARKGTSQLATQARRLRTALDNPPATAERGRLTLTLGERGA</sequence>
<dbReference type="EMBL" id="BNDV01000008">
    <property type="protein sequence ID" value="GHI14936.1"/>
    <property type="molecule type" value="Genomic_DNA"/>
</dbReference>
<dbReference type="Proteomes" id="UP000660554">
    <property type="component" value="Unassembled WGS sequence"/>
</dbReference>
<accession>A0ABQ3NQA3</accession>